<dbReference type="PROSITE" id="PS51864">
    <property type="entry name" value="ASTACIN"/>
    <property type="match status" value="1"/>
</dbReference>
<dbReference type="Proteomes" id="UP001642484">
    <property type="component" value="Unassembled WGS sequence"/>
</dbReference>
<dbReference type="InterPro" id="IPR005225">
    <property type="entry name" value="Small_GTP-bd"/>
</dbReference>
<dbReference type="PRINTS" id="PR00449">
    <property type="entry name" value="RASTRNSFRMNG"/>
</dbReference>
<dbReference type="SUPFAM" id="SSF117281">
    <property type="entry name" value="Kelch motif"/>
    <property type="match status" value="1"/>
</dbReference>
<keyword evidence="6" id="KW-0456">Lyase</keyword>
<evidence type="ECO:0000256" key="1">
    <source>
        <dbReference type="ARBA" id="ARBA00001554"/>
    </source>
</evidence>
<dbReference type="InterPro" id="IPR034035">
    <property type="entry name" value="Astacin-like_dom"/>
</dbReference>
<dbReference type="PROSITE" id="PS51420">
    <property type="entry name" value="RHO"/>
    <property type="match status" value="1"/>
</dbReference>
<evidence type="ECO:0000256" key="7">
    <source>
        <dbReference type="PROSITE-ProRule" id="PRU01211"/>
    </source>
</evidence>
<dbReference type="SMART" id="SM00173">
    <property type="entry name" value="RAS"/>
    <property type="match status" value="1"/>
</dbReference>
<name>A0ABP0NCA6_9DINO</name>
<keyword evidence="7" id="KW-0645">Protease</keyword>
<evidence type="ECO:0000256" key="5">
    <source>
        <dbReference type="ARBA" id="ARBA00023134"/>
    </source>
</evidence>
<keyword evidence="5" id="KW-0342">GTP-binding</keyword>
<evidence type="ECO:0000256" key="2">
    <source>
        <dbReference type="ARBA" id="ARBA00006472"/>
    </source>
</evidence>
<dbReference type="InterPro" id="IPR015915">
    <property type="entry name" value="Kelch-typ_b-propeller"/>
</dbReference>
<dbReference type="InterPro" id="IPR050227">
    <property type="entry name" value="Rab"/>
</dbReference>
<keyword evidence="9" id="KW-0472">Membrane</keyword>
<dbReference type="Pfam" id="PF01329">
    <property type="entry name" value="Pterin_4a"/>
    <property type="match status" value="1"/>
</dbReference>
<feature type="region of interest" description="Disordered" evidence="8">
    <location>
        <begin position="1483"/>
        <end position="1533"/>
    </location>
</feature>
<dbReference type="SMART" id="SM00177">
    <property type="entry name" value="ARF"/>
    <property type="match status" value="1"/>
</dbReference>
<feature type="region of interest" description="Disordered" evidence="8">
    <location>
        <begin position="452"/>
        <end position="472"/>
    </location>
</feature>
<dbReference type="CDD" id="cd00914">
    <property type="entry name" value="PCD_DCoH_subfamily_b"/>
    <property type="match status" value="1"/>
</dbReference>
<evidence type="ECO:0000256" key="3">
    <source>
        <dbReference type="ARBA" id="ARBA00013252"/>
    </source>
</evidence>
<comment type="caution">
    <text evidence="7">Lacks conserved residue(s) required for the propagation of feature annotation.</text>
</comment>
<dbReference type="HAMAP" id="MF_00434">
    <property type="entry name" value="Pterin_4_alpha"/>
    <property type="match status" value="1"/>
</dbReference>
<dbReference type="EMBL" id="CAXAMN010021474">
    <property type="protein sequence ID" value="CAK9060024.1"/>
    <property type="molecule type" value="Genomic_DNA"/>
</dbReference>
<feature type="domain" description="Peptidase M12A" evidence="10">
    <location>
        <begin position="797"/>
        <end position="1018"/>
    </location>
</feature>
<comment type="cofactor">
    <cofactor evidence="7">
        <name>Zn(2+)</name>
        <dbReference type="ChEBI" id="CHEBI:29105"/>
    </cofactor>
    <text evidence="7">Binds 1 zinc ion per subunit.</text>
</comment>
<comment type="similarity">
    <text evidence="2">Belongs to the pterin-4-alpha-carbinolamine dehydratase family.</text>
</comment>
<dbReference type="InterPro" id="IPR001806">
    <property type="entry name" value="Small_GTPase"/>
</dbReference>
<dbReference type="InterPro" id="IPR006026">
    <property type="entry name" value="Peptidase_Metallo"/>
</dbReference>
<protein>
    <recommendedName>
        <fullName evidence="3">4a-hydroxytetrahydrobiopterin dehydratase</fullName>
        <ecNumber evidence="3">4.2.1.96</ecNumber>
    </recommendedName>
</protein>
<comment type="caution">
    <text evidence="11">The sequence shown here is derived from an EMBL/GenBank/DDBJ whole genome shotgun (WGS) entry which is preliminary data.</text>
</comment>
<keyword evidence="9" id="KW-1133">Transmembrane helix</keyword>
<dbReference type="SUPFAM" id="SSF52540">
    <property type="entry name" value="P-loop containing nucleoside triphosphate hydrolases"/>
    <property type="match status" value="1"/>
</dbReference>
<dbReference type="InterPro" id="IPR036428">
    <property type="entry name" value="PCD_sf"/>
</dbReference>
<feature type="binding site" evidence="7">
    <location>
        <position position="906"/>
    </location>
    <ligand>
        <name>Zn(2+)</name>
        <dbReference type="ChEBI" id="CHEBI:29105"/>
        <note>catalytic</note>
    </ligand>
</feature>
<dbReference type="Gene3D" id="2.120.10.80">
    <property type="entry name" value="Kelch-type beta propeller"/>
    <property type="match status" value="1"/>
</dbReference>
<sequence>MLKPVDMTSGRWSVLLQFINVVIGILNWLHGIKQTVPTGKHTFAQQAVLKNIVDRTVWTLTRLQHAQDGWERFVPDFVPGFTAGTTSFQDLVADRVDNLQAAGLCDPLPHLPAHVWHGRRVSESASAPPKPRHLASPTALTFLECSDGIPLRLSKRDATCWFDQLKLPSSLRRYMAKPPISTVELVNAGMSVADQRQHMEDGHAWREGLLYPLHCVWPMGFSWSSYIVQEEMLSVCQDAGIPTSSLLACDCVTPTSFELVAAVATDDVMIFSDAGPGATCEAARAFDAAMDARCAVRNLKKDVDDALCGTCVGVDLVDGYFLDVTLVAAGARAMSQKEAQRQCAKLSQKWRLLAEAEPQGLQLQRSFQFKDFGAAWGFMSRVALCAEKADHHPNWSNVYSTVDVTLWTHDAPGLTEKDFALAAQMDAIAETSGLATSQEARDAALNRLAEDTVGTSGGSAPDLAGSAPTARWGHTMEGYDTVRKGEPVPVDTALRENCSRGLVGLKGPTLNDRSSDRHRSQELVIFGGIAEESALLSDEGARSDEKISVGIYDKSQDFLAPLAPAEGWGEPGSTVVHHVYHVEHTPSWVHTPTVVHVPGVSGSSFDSSTFDSLSGAPTFPESFSGSTFAHGLSGASAFPDLAGSPSYADSFSGSGLSYVPSQSTADAVATHGAGETPEETSERIHKMVERMSKYVASKSPDPATVQMAQRMELSARNGMLREEGYDNIATILSKASMLSSPSAPVFETAATKGFLATREDLDWLLNHCGEAAVAGEKNMEETTAGGDTPCPAGQACSPTKSYGAGTPWTNSEVKYCFDVQLAPSAKSAVECAITKIRQAVPGITFTNVGQRGSGSCNSRPAIFVQSQNSGCWANIGMTGSFSGFFTGNQQLNLQTPGCNDCGTAIHEMLHSMGMAHEQSRPDRDNYVTINWQNIQSNMHSQFAKDSYADTNRPYDILSIMHYGPTAFTSNGMPSITVKPAGFALYTQDPNRYQYYRTGQRMGMSERDIGQLKDLYQCTTPSTCMGSNMVVVTSQPSSAVRPPSPVGPIGPNWPDMGGFGNMLQGDSLVQLVVAAVVIIVLCSALSCLCSRGGTSVPWADQRPSARCFHGACVANDLYVVFGGNEATDFSQPLNDLHLLDLRSGTWTSPETNGEAPSPRFGHKLIHGPDNQIFVFGGSTSAGAVPGSLHSFKLSTNTWCTVQVQGTPPLERSFHSFDLIGKWGFCFAGCSRQSSVSDLYILDVPNMRWARPLYEGQVNCRGHASSVLHDKLIVFGGVRDKVTQSSRGAPDVESHISKKLFFLNVLEVKGGVSEGDFKFKLVTVGDSGVGKSCLLTRFVQDYYSDCHISTIGVDFKTVVTMVKGRLVKLQLWDTAGQERFSVVTGNYYRNSDGFIFVYDATSRASFDHVEQWLGQVQQHHECGPTTIKILVGNKCDMLDELQVTEEEGRAKAEQMGAFFIATSAKTAANVDMAFLTAAQNLVEMRRRQKQPAAKAAPGQSGPIGLGNPGPAGGGAPKKACCQGGGNKEPPRIGGR</sequence>
<dbReference type="SMART" id="SM00176">
    <property type="entry name" value="RAN"/>
    <property type="match status" value="1"/>
</dbReference>
<dbReference type="InterPro" id="IPR001506">
    <property type="entry name" value="Peptidase_M12A"/>
</dbReference>
<evidence type="ECO:0000256" key="6">
    <source>
        <dbReference type="ARBA" id="ARBA00023239"/>
    </source>
</evidence>
<dbReference type="CDD" id="cd00154">
    <property type="entry name" value="Rab"/>
    <property type="match status" value="1"/>
</dbReference>
<organism evidence="11 12">
    <name type="scientific">Durusdinium trenchii</name>
    <dbReference type="NCBI Taxonomy" id="1381693"/>
    <lineage>
        <taxon>Eukaryota</taxon>
        <taxon>Sar</taxon>
        <taxon>Alveolata</taxon>
        <taxon>Dinophyceae</taxon>
        <taxon>Suessiales</taxon>
        <taxon>Symbiodiniaceae</taxon>
        <taxon>Durusdinium</taxon>
    </lineage>
</organism>
<feature type="compositionally biased region" description="Gly residues" evidence="8">
    <location>
        <begin position="1499"/>
        <end position="1513"/>
    </location>
</feature>
<dbReference type="Gene3D" id="3.40.390.10">
    <property type="entry name" value="Collagenase (Catalytic Domain)"/>
    <property type="match status" value="1"/>
</dbReference>
<keyword evidence="7" id="KW-0482">Metalloprotease</keyword>
<dbReference type="NCBIfam" id="NF002018">
    <property type="entry name" value="PRK00823.1-3"/>
    <property type="match status" value="1"/>
</dbReference>
<evidence type="ECO:0000256" key="8">
    <source>
        <dbReference type="SAM" id="MobiDB-lite"/>
    </source>
</evidence>
<dbReference type="PROSITE" id="PS51419">
    <property type="entry name" value="RAB"/>
    <property type="match status" value="1"/>
</dbReference>
<dbReference type="Pfam" id="PF00071">
    <property type="entry name" value="Ras"/>
    <property type="match status" value="1"/>
</dbReference>
<dbReference type="SMART" id="SM00175">
    <property type="entry name" value="RAB"/>
    <property type="match status" value="1"/>
</dbReference>
<feature type="binding site" evidence="7">
    <location>
        <position position="910"/>
    </location>
    <ligand>
        <name>Zn(2+)</name>
        <dbReference type="ChEBI" id="CHEBI:29105"/>
        <note>catalytic</note>
    </ligand>
</feature>
<feature type="binding site" evidence="7">
    <location>
        <position position="916"/>
    </location>
    <ligand>
        <name>Zn(2+)</name>
        <dbReference type="ChEBI" id="CHEBI:29105"/>
        <note>catalytic</note>
    </ligand>
</feature>
<comment type="catalytic activity">
    <reaction evidence="1">
        <text>(4aS,6R)-4a-hydroxy-L-erythro-5,6,7,8-tetrahydrobiopterin = (6R)-L-erythro-6,7-dihydrobiopterin + H2O</text>
        <dbReference type="Rhea" id="RHEA:11920"/>
        <dbReference type="ChEBI" id="CHEBI:15377"/>
        <dbReference type="ChEBI" id="CHEBI:15642"/>
        <dbReference type="ChEBI" id="CHEBI:43120"/>
        <dbReference type="EC" id="4.2.1.96"/>
    </reaction>
</comment>
<evidence type="ECO:0000256" key="4">
    <source>
        <dbReference type="ARBA" id="ARBA00022741"/>
    </source>
</evidence>
<dbReference type="CDD" id="cd04280">
    <property type="entry name" value="ZnMc_astacin_like"/>
    <property type="match status" value="1"/>
</dbReference>
<feature type="transmembrane region" description="Helical" evidence="9">
    <location>
        <begin position="12"/>
        <end position="30"/>
    </location>
</feature>
<dbReference type="SUPFAM" id="SSF55248">
    <property type="entry name" value="PCD-like"/>
    <property type="match status" value="1"/>
</dbReference>
<dbReference type="SMART" id="SM00235">
    <property type="entry name" value="ZnMc"/>
    <property type="match status" value="1"/>
</dbReference>
<dbReference type="InterPro" id="IPR024079">
    <property type="entry name" value="MetalloPept_cat_dom_sf"/>
</dbReference>
<proteinExistence type="inferred from homology"/>
<feature type="active site" evidence="7">
    <location>
        <position position="907"/>
    </location>
</feature>
<accession>A0ABP0NCA6</accession>
<keyword evidence="12" id="KW-1185">Reference proteome</keyword>
<gene>
    <name evidence="11" type="ORF">CCMP2556_LOCUS29530</name>
</gene>
<dbReference type="SUPFAM" id="SSF55486">
    <property type="entry name" value="Metalloproteases ('zincins'), catalytic domain"/>
    <property type="match status" value="1"/>
</dbReference>
<keyword evidence="7" id="KW-0479">Metal-binding</keyword>
<dbReference type="InterPro" id="IPR001533">
    <property type="entry name" value="Pterin_deHydtase"/>
</dbReference>
<dbReference type="Gene3D" id="3.40.50.300">
    <property type="entry name" value="P-loop containing nucleotide triphosphate hydrolases"/>
    <property type="match status" value="1"/>
</dbReference>
<evidence type="ECO:0000259" key="10">
    <source>
        <dbReference type="PROSITE" id="PS51864"/>
    </source>
</evidence>
<evidence type="ECO:0000313" key="11">
    <source>
        <dbReference type="EMBL" id="CAK9060024.1"/>
    </source>
</evidence>
<keyword evidence="4" id="KW-0547">Nucleotide-binding</keyword>
<dbReference type="Pfam" id="PF01400">
    <property type="entry name" value="Astacin"/>
    <property type="match status" value="1"/>
</dbReference>
<dbReference type="PANTHER" id="PTHR47977">
    <property type="entry name" value="RAS-RELATED PROTEIN RAB"/>
    <property type="match status" value="1"/>
</dbReference>
<keyword evidence="7" id="KW-0862">Zinc</keyword>
<dbReference type="PROSITE" id="PS51421">
    <property type="entry name" value="RAS"/>
    <property type="match status" value="1"/>
</dbReference>
<evidence type="ECO:0000256" key="9">
    <source>
        <dbReference type="SAM" id="Phobius"/>
    </source>
</evidence>
<dbReference type="EC" id="4.2.1.96" evidence="3"/>
<dbReference type="SMART" id="SM00174">
    <property type="entry name" value="RHO"/>
    <property type="match status" value="1"/>
</dbReference>
<reference evidence="11 12" key="1">
    <citation type="submission" date="2024-02" db="EMBL/GenBank/DDBJ databases">
        <authorList>
            <person name="Chen Y."/>
            <person name="Shah S."/>
            <person name="Dougan E. K."/>
            <person name="Thang M."/>
            <person name="Chan C."/>
        </authorList>
    </citation>
    <scope>NUCLEOTIDE SEQUENCE [LARGE SCALE GENOMIC DNA]</scope>
</reference>
<keyword evidence="7" id="KW-0378">Hydrolase</keyword>
<dbReference type="InterPro" id="IPR027417">
    <property type="entry name" value="P-loop_NTPase"/>
</dbReference>
<dbReference type="Pfam" id="PF24681">
    <property type="entry name" value="Kelch_KLHDC2_KLHL20_DRC7"/>
    <property type="match status" value="1"/>
</dbReference>
<keyword evidence="9" id="KW-0812">Transmembrane</keyword>
<dbReference type="Gene3D" id="3.30.1360.20">
    <property type="entry name" value="Transcriptional coactivator/pterin dehydratase"/>
    <property type="match status" value="1"/>
</dbReference>
<dbReference type="NCBIfam" id="TIGR00231">
    <property type="entry name" value="small_GTP"/>
    <property type="match status" value="1"/>
</dbReference>
<evidence type="ECO:0000313" key="12">
    <source>
        <dbReference type="Proteomes" id="UP001642484"/>
    </source>
</evidence>